<dbReference type="Gene3D" id="1.10.486.10">
    <property type="entry name" value="PCRA, domain 4"/>
    <property type="match status" value="1"/>
</dbReference>
<evidence type="ECO:0000259" key="19">
    <source>
        <dbReference type="PROSITE" id="PS51217"/>
    </source>
</evidence>
<feature type="region of interest" description="DNA-binding and helicase activity, interacts with RecC" evidence="15">
    <location>
        <begin position="1"/>
        <end position="918"/>
    </location>
</feature>
<keyword evidence="4 15" id="KW-0227">DNA damage</keyword>
<gene>
    <name evidence="15 20" type="primary">recB</name>
    <name evidence="20" type="ORF">D8I35_11100</name>
</gene>
<evidence type="ECO:0000256" key="4">
    <source>
        <dbReference type="ARBA" id="ARBA00022763"/>
    </source>
</evidence>
<dbReference type="Gene3D" id="1.10.3170.10">
    <property type="entry name" value="Recbcd, chain B, domain 2"/>
    <property type="match status" value="1"/>
</dbReference>
<dbReference type="GO" id="GO:0009338">
    <property type="term" value="C:exodeoxyribonuclease V complex"/>
    <property type="evidence" value="ECO:0007669"/>
    <property type="project" value="TreeGrafter"/>
</dbReference>
<feature type="binding site" evidence="15">
    <location>
        <position position="1199"/>
    </location>
    <ligand>
        <name>Mg(2+)</name>
        <dbReference type="ChEBI" id="CHEBI:18420"/>
    </ligand>
</feature>
<comment type="domain">
    <text evidence="15">The N-terminal DNA-binding domain is a ssDNA-dependent ATPase and has ATP-dependent 3'-5' helicase function. This domain interacts with RecC.</text>
</comment>
<feature type="active site" description="For nuclease activity" evidence="15">
    <location>
        <position position="1199"/>
    </location>
</feature>
<keyword evidence="2 15" id="KW-0479">Metal-binding</keyword>
<evidence type="ECO:0000256" key="15">
    <source>
        <dbReference type="HAMAP-Rule" id="MF_01485"/>
    </source>
</evidence>
<evidence type="ECO:0000256" key="8">
    <source>
        <dbReference type="ARBA" id="ARBA00022840"/>
    </source>
</evidence>
<keyword evidence="6 15" id="KW-0347">Helicase</keyword>
<evidence type="ECO:0000313" key="21">
    <source>
        <dbReference type="Proteomes" id="UP000278006"/>
    </source>
</evidence>
<evidence type="ECO:0000256" key="3">
    <source>
        <dbReference type="ARBA" id="ARBA00022741"/>
    </source>
</evidence>
<dbReference type="InterPro" id="IPR027417">
    <property type="entry name" value="P-loop_NTPase"/>
</dbReference>
<dbReference type="GO" id="GO:0016887">
    <property type="term" value="F:ATP hydrolysis activity"/>
    <property type="evidence" value="ECO:0007669"/>
    <property type="project" value="RHEA"/>
</dbReference>
<keyword evidence="1 15" id="KW-0540">Nuclease</keyword>
<dbReference type="Proteomes" id="UP000278006">
    <property type="component" value="Unassembled WGS sequence"/>
</dbReference>
<protein>
    <recommendedName>
        <fullName evidence="15">RecBCD enzyme subunit RecB</fullName>
        <ecNumber evidence="15">3.1.11.5</ecNumber>
        <ecNumber evidence="15">5.6.2.4</ecNumber>
    </recommendedName>
    <alternativeName>
        <fullName evidence="15">DNA 3'-5' helicase subunit RecB</fullName>
    </alternativeName>
    <alternativeName>
        <fullName evidence="15">Exonuclease V subunit RecB</fullName>
        <shortName evidence="15">ExoV subunit RecB</shortName>
    </alternativeName>
    <alternativeName>
        <fullName evidence="15">Helicase/nuclease RecBCD subunit RecB</fullName>
    </alternativeName>
</protein>
<dbReference type="PANTHER" id="PTHR11070">
    <property type="entry name" value="UVRD / RECB / PCRA DNA HELICASE FAMILY MEMBER"/>
    <property type="match status" value="1"/>
</dbReference>
<evidence type="ECO:0000313" key="20">
    <source>
        <dbReference type="EMBL" id="RMX05720.1"/>
    </source>
</evidence>
<comment type="caution">
    <text evidence="20">The sequence shown here is derived from an EMBL/GenBank/DDBJ whole genome shotgun (WGS) entry which is preliminary data.</text>
</comment>
<keyword evidence="10 15" id="KW-0238">DNA-binding</keyword>
<evidence type="ECO:0000256" key="17">
    <source>
        <dbReference type="SAM" id="MobiDB-lite"/>
    </source>
</evidence>
<comment type="similarity">
    <text evidence="15">Belongs to the helicase family. UvrD subfamily.</text>
</comment>
<dbReference type="PROSITE" id="PS51198">
    <property type="entry name" value="UVRD_HELICASE_ATP_BIND"/>
    <property type="match status" value="1"/>
</dbReference>
<keyword evidence="9 15" id="KW-0460">Magnesium</keyword>
<dbReference type="GO" id="GO:0003677">
    <property type="term" value="F:DNA binding"/>
    <property type="evidence" value="ECO:0007669"/>
    <property type="project" value="UniProtKB-UniRule"/>
</dbReference>
<feature type="compositionally biased region" description="Low complexity" evidence="17">
    <location>
        <begin position="852"/>
        <end position="866"/>
    </location>
</feature>
<evidence type="ECO:0000256" key="11">
    <source>
        <dbReference type="ARBA" id="ARBA00023204"/>
    </source>
</evidence>
<comment type="function">
    <text evidence="15">A helicase/nuclease that prepares dsDNA breaks (DSB) for recombinational DNA repair. Binds to DSBs and unwinds DNA via a highly rapid and processive ATP-dependent bidirectional helicase activity. Unwinds dsDNA until it encounters a Chi (crossover hotspot instigator) sequence from the 3' direction. Cuts ssDNA a few nucleotides 3' to the Chi site. The properties and activities of the enzyme are changed at Chi. The Chi-altered holoenzyme produces a long 3'-ssDNA overhang and facilitates RecA-binding to the ssDNA for homologous DNA recombination and repair. Holoenzyme degrades any linearized DNA that is unable to undergo homologous recombination. In the holoenzyme this subunit contributes ATPase, 3'-5' helicase, exonuclease activity and loads RecA onto ssDNA.</text>
</comment>
<dbReference type="GO" id="GO:0043138">
    <property type="term" value="F:3'-5' DNA helicase activity"/>
    <property type="evidence" value="ECO:0007669"/>
    <property type="project" value="UniProtKB-UniRule"/>
</dbReference>
<dbReference type="InterPro" id="IPR014017">
    <property type="entry name" value="DNA_helicase_UvrD-like_C"/>
</dbReference>
<name>A0A3M6QRP8_9BURK</name>
<evidence type="ECO:0000256" key="7">
    <source>
        <dbReference type="ARBA" id="ARBA00022839"/>
    </source>
</evidence>
<dbReference type="EMBL" id="RDQO01000003">
    <property type="protein sequence ID" value="RMX05720.1"/>
    <property type="molecule type" value="Genomic_DNA"/>
</dbReference>
<dbReference type="Gene3D" id="3.40.50.300">
    <property type="entry name" value="P-loop containing nucleotide triphosphate hydrolases"/>
    <property type="match status" value="2"/>
</dbReference>
<evidence type="ECO:0000256" key="12">
    <source>
        <dbReference type="ARBA" id="ARBA00023235"/>
    </source>
</evidence>
<feature type="domain" description="UvrD-like helicase C-terminal" evidence="19">
    <location>
        <begin position="518"/>
        <end position="828"/>
    </location>
</feature>
<dbReference type="InterPro" id="IPR014016">
    <property type="entry name" value="UvrD-like_ATP-bd"/>
</dbReference>
<dbReference type="InterPro" id="IPR004586">
    <property type="entry name" value="RecB"/>
</dbReference>
<dbReference type="InterPro" id="IPR038726">
    <property type="entry name" value="PDDEXK_AddAB-type"/>
</dbReference>
<evidence type="ECO:0000256" key="16">
    <source>
        <dbReference type="PROSITE-ProRule" id="PRU00560"/>
    </source>
</evidence>
<evidence type="ECO:0000256" key="13">
    <source>
        <dbReference type="ARBA" id="ARBA00034617"/>
    </source>
</evidence>
<comment type="catalytic activity">
    <reaction evidence="14 15">
        <text>ATP + H2O = ADP + phosphate + H(+)</text>
        <dbReference type="Rhea" id="RHEA:13065"/>
        <dbReference type="ChEBI" id="CHEBI:15377"/>
        <dbReference type="ChEBI" id="CHEBI:15378"/>
        <dbReference type="ChEBI" id="CHEBI:30616"/>
        <dbReference type="ChEBI" id="CHEBI:43474"/>
        <dbReference type="ChEBI" id="CHEBI:456216"/>
        <dbReference type="EC" id="5.6.2.4"/>
    </reaction>
</comment>
<proteinExistence type="inferred from homology"/>
<dbReference type="HAMAP" id="MF_01485">
    <property type="entry name" value="RecB"/>
    <property type="match status" value="1"/>
</dbReference>
<dbReference type="OrthoDB" id="5905204at2"/>
<feature type="binding site" evidence="15">
    <location>
        <position position="1186"/>
    </location>
    <ligand>
        <name>Mg(2+)</name>
        <dbReference type="ChEBI" id="CHEBI:18420"/>
    </ligand>
</feature>
<dbReference type="InterPro" id="IPR011604">
    <property type="entry name" value="PDDEXK-like_dom_sf"/>
</dbReference>
<dbReference type="SUPFAM" id="SSF52540">
    <property type="entry name" value="P-loop containing nucleoside triphosphate hydrolases"/>
    <property type="match status" value="1"/>
</dbReference>
<dbReference type="CDD" id="cd22352">
    <property type="entry name" value="RecB_C-like"/>
    <property type="match status" value="1"/>
</dbReference>
<comment type="miscellaneous">
    <text evidence="15">In the RecBCD complex, RecB has a slow 3'-5' helicase, an exonuclease activity and loads RecA onto ssDNA, RecD has a fast 5'-3' helicase activity, while RecC stimulates the ATPase and processivity of the RecB helicase and contributes to recognition of the Chi site.</text>
</comment>
<dbReference type="EC" id="3.1.11.5" evidence="15"/>
<dbReference type="PROSITE" id="PS51217">
    <property type="entry name" value="UVRD_HELICASE_CTER"/>
    <property type="match status" value="1"/>
</dbReference>
<evidence type="ECO:0000256" key="9">
    <source>
        <dbReference type="ARBA" id="ARBA00022842"/>
    </source>
</evidence>
<keyword evidence="11 15" id="KW-0234">DNA repair</keyword>
<evidence type="ECO:0000256" key="6">
    <source>
        <dbReference type="ARBA" id="ARBA00022806"/>
    </source>
</evidence>
<dbReference type="Pfam" id="PF13361">
    <property type="entry name" value="UvrD_C"/>
    <property type="match status" value="1"/>
</dbReference>
<evidence type="ECO:0000256" key="1">
    <source>
        <dbReference type="ARBA" id="ARBA00022722"/>
    </source>
</evidence>
<dbReference type="GO" id="GO:0000724">
    <property type="term" value="P:double-strand break repair via homologous recombination"/>
    <property type="evidence" value="ECO:0007669"/>
    <property type="project" value="UniProtKB-UniRule"/>
</dbReference>
<dbReference type="GO" id="GO:0008854">
    <property type="term" value="F:exodeoxyribonuclease V activity"/>
    <property type="evidence" value="ECO:0007669"/>
    <property type="project" value="UniProtKB-EC"/>
</dbReference>
<reference evidence="20 21" key="1">
    <citation type="submission" date="2018-10" db="EMBL/GenBank/DDBJ databases">
        <title>Draft genome of Cortibacter populi DSM10536.</title>
        <authorList>
            <person name="Bernier A.-M."/>
            <person name="Bernard K."/>
        </authorList>
    </citation>
    <scope>NUCLEOTIDE SEQUENCE [LARGE SCALE GENOMIC DNA]</scope>
    <source>
        <strain evidence="20 21">DSM 105136</strain>
    </source>
</reference>
<keyword evidence="3 15" id="KW-0547">Nucleotide-binding</keyword>
<dbReference type="InterPro" id="IPR000212">
    <property type="entry name" value="DNA_helicase_UvrD/REP"/>
</dbReference>
<keyword evidence="8 15" id="KW-0067">ATP-binding</keyword>
<dbReference type="GO" id="GO:0005829">
    <property type="term" value="C:cytosol"/>
    <property type="evidence" value="ECO:0007669"/>
    <property type="project" value="TreeGrafter"/>
</dbReference>
<feature type="region of interest" description="Disordered" evidence="17">
    <location>
        <begin position="845"/>
        <end position="870"/>
    </location>
</feature>
<dbReference type="SUPFAM" id="SSF52980">
    <property type="entry name" value="Restriction endonuclease-like"/>
    <property type="match status" value="1"/>
</dbReference>
<dbReference type="Gene3D" id="3.90.320.10">
    <property type="match status" value="1"/>
</dbReference>
<evidence type="ECO:0000256" key="10">
    <source>
        <dbReference type="ARBA" id="ARBA00023125"/>
    </source>
</evidence>
<comment type="subunit">
    <text evidence="15">Heterotrimer of RecB, RecC and RecD. All subunits contribute to DNA-binding. Interacts with RecA.</text>
</comment>
<feature type="binding site" evidence="15">
    <location>
        <position position="1067"/>
    </location>
    <ligand>
        <name>Mg(2+)</name>
        <dbReference type="ChEBI" id="CHEBI:18420"/>
    </ligand>
</feature>
<dbReference type="EC" id="5.6.2.4" evidence="15"/>
<dbReference type="GO" id="GO:0005524">
    <property type="term" value="F:ATP binding"/>
    <property type="evidence" value="ECO:0007669"/>
    <property type="project" value="UniProtKB-UniRule"/>
</dbReference>
<sequence>MPWRPACAFASFFASRIPPVASPLPSSATDHSPANTEPAVLDPLRLPLRGSRLIEASAGTGKTWTIAALYLRLVLGHGQATHTAHLRPLAPPDILVMTFTRAATQELSARIRTRLAEAADYFRGETEQADAFLQALREDYPSGPVRQQAAWRLAAAAEMMDEAAIHTIDAWCQRVLLGYASLTGTLGEEDLDGSTGSLQQLAAMDYWRQHVYPLEGAALDAVLALWPDAGAWLAASRALTLGPYQTPPTTLDAPDAGSQTLADVLQDTINRRDQTLQQLASGWAERAGALQQWLDAQTDKQGSEHPHWDGRRLSAKHYTTWLNQLHDWAADPQQWPSQLLTSKAPERLSPSGLQEARKADAPPLVLPPEIAAFQQLLRGLAELPDMTQAIRQHAAAHTLQRWRQLKTQQGVFDFADMLLRVQQALAGPLGPVLRQRLLQQYPVALIDEFQDTSPGQYTVFGRIYQPEVDDLAHALLLIGDPKQSIYRFRGADIDSYLAARRATQGRHYALTTNFRSSHAVVRAVNHVFLPSEQRPGSGAFRYRRPGDNPLPFVPVTAKGLDEALLLADEPLPALTVCSQAASQSGTDGNAAFAQHCAAQVVAWLGQPARFQPLTGDAGGPAQPLRPGHIAVLVRDRHEAALIQQALRVRGLASVYLSGRDSVFASAEAQGLVLWLQAVAHPLDVALARAAYATALLDLPLAELCAGVDDETALEQQLETLRQLNAIWQRQGVLPMLRQTIHRLDLAARWLAAGHGQGERKLTNVLHLAELLQQASTTLEGEQALIRWLVQQIHLATQGASGTDAEEQMVRLESDAQLIQIVTIHKSKGLEYPVVMLPFASRFRASQDEPATETDAAAPANAADTPPGNDEERLREDLRLLYVALTRARHALWVGFALNRHGNSKTTRLQRSALGYLLSGNADTPLEDAAWWAALQQWGQGCADVHITQAPAEADAIAWQDDAAPPALRDRGPYPGGFDQRYAIASFSTLTRSLQHEAQHGPDTIDTDDDDAPDAATPIEDAYLWQTPPRGAADEPFATEGPTATSPAPAGTVWHALPAGPRLGNFLHDQLERLGREGFPAEWSDTQRQRLLRQAELAGYGPQAQALLDWLQAIMATPMLPQSGDAPTAPRLGQLHRHLSEMEFWLPTGMLQASALDALCRTHYWPEHPRPRISERSWHGMLMGFADLVFEHQGRYWVLDYKSNRLGDGAASYAAPSLQQAVLHHRYDLQAMLYLLALHRLLKSRLPGYEPDRHLGGALYWFVRGIDHAGHGLIQLPAPAAMLAQLDAWLEPAPDASDASDAAQEPR</sequence>
<dbReference type="Pfam" id="PF00580">
    <property type="entry name" value="UvrD-helicase"/>
    <property type="match status" value="1"/>
</dbReference>
<keyword evidence="7 15" id="KW-0269">Exonuclease</keyword>
<comment type="domain">
    <text evidence="15">The C-terminal domain has nuclease activity and interacts with RecD. It interacts with RecA, facilitating its loading onto ssDNA.</text>
</comment>
<dbReference type="PANTHER" id="PTHR11070:SF23">
    <property type="entry name" value="RECBCD ENZYME SUBUNIT RECB"/>
    <property type="match status" value="1"/>
</dbReference>
<accession>A0A3M6QRP8</accession>
<evidence type="ECO:0000256" key="14">
    <source>
        <dbReference type="ARBA" id="ARBA00048988"/>
    </source>
</evidence>
<comment type="catalytic activity">
    <reaction evidence="13 15">
        <text>Couples ATP hydrolysis with the unwinding of duplex DNA by translocating in the 3'-5' direction.</text>
        <dbReference type="EC" id="5.6.2.4"/>
    </reaction>
</comment>
<evidence type="ECO:0000256" key="5">
    <source>
        <dbReference type="ARBA" id="ARBA00022801"/>
    </source>
</evidence>
<evidence type="ECO:0000256" key="2">
    <source>
        <dbReference type="ARBA" id="ARBA00022723"/>
    </source>
</evidence>
<organism evidence="20 21">
    <name type="scientific">Corticibacter populi</name>
    <dbReference type="NCBI Taxonomy" id="1550736"/>
    <lineage>
        <taxon>Bacteria</taxon>
        <taxon>Pseudomonadati</taxon>
        <taxon>Pseudomonadota</taxon>
        <taxon>Betaproteobacteria</taxon>
        <taxon>Burkholderiales</taxon>
        <taxon>Comamonadaceae</taxon>
        <taxon>Corticibacter</taxon>
    </lineage>
</organism>
<feature type="binding site" evidence="16">
    <location>
        <begin position="56"/>
        <end position="63"/>
    </location>
    <ligand>
        <name>ATP</name>
        <dbReference type="ChEBI" id="CHEBI:30616"/>
    </ligand>
</feature>
<keyword evidence="21" id="KW-1185">Reference proteome</keyword>
<feature type="domain" description="UvrD-like helicase ATP-binding" evidence="18">
    <location>
        <begin position="35"/>
        <end position="517"/>
    </location>
</feature>
<evidence type="ECO:0000259" key="18">
    <source>
        <dbReference type="PROSITE" id="PS51198"/>
    </source>
</evidence>
<dbReference type="Pfam" id="PF12705">
    <property type="entry name" value="PDDEXK_1"/>
    <property type="match status" value="1"/>
</dbReference>
<keyword evidence="5 15" id="KW-0378">Hydrolase</keyword>
<dbReference type="NCBIfam" id="TIGR00609">
    <property type="entry name" value="recB"/>
    <property type="match status" value="1"/>
</dbReference>
<feature type="region of interest" description="Nuclease activity, interacts with RecD and RecA" evidence="15">
    <location>
        <begin position="980"/>
        <end position="1306"/>
    </location>
</feature>
<comment type="cofactor">
    <cofactor evidence="15">
        <name>Mg(2+)</name>
        <dbReference type="ChEBI" id="CHEBI:18420"/>
    </cofactor>
    <text evidence="15">Binds 1 Mg(2+) ion per subunit.</text>
</comment>
<comment type="catalytic activity">
    <reaction evidence="15">
        <text>Exonucleolytic cleavage (in the presence of ATP) in either 5'- to 3'- or 3'- to 5'-direction to yield 5'-phosphooligonucleotides.</text>
        <dbReference type="EC" id="3.1.11.5"/>
    </reaction>
</comment>
<dbReference type="InterPro" id="IPR011335">
    <property type="entry name" value="Restrct_endonuc-II-like"/>
</dbReference>
<keyword evidence="12 15" id="KW-0413">Isomerase</keyword>
<dbReference type="GO" id="GO:0000287">
    <property type="term" value="F:magnesium ion binding"/>
    <property type="evidence" value="ECO:0007669"/>
    <property type="project" value="UniProtKB-UniRule"/>
</dbReference>